<dbReference type="PRINTS" id="PR00400">
    <property type="entry name" value="TETREPRESSOR"/>
</dbReference>
<evidence type="ECO:0000313" key="7">
    <source>
        <dbReference type="EMBL" id="MTD57614.1"/>
    </source>
</evidence>
<dbReference type="SUPFAM" id="SSF48498">
    <property type="entry name" value="Tetracyclin repressor-like, C-terminal domain"/>
    <property type="match status" value="1"/>
</dbReference>
<keyword evidence="2" id="KW-0805">Transcription regulation</keyword>
<dbReference type="GO" id="GO:0000976">
    <property type="term" value="F:transcription cis-regulatory region binding"/>
    <property type="evidence" value="ECO:0007669"/>
    <property type="project" value="TreeGrafter"/>
</dbReference>
<dbReference type="InterPro" id="IPR009057">
    <property type="entry name" value="Homeodomain-like_sf"/>
</dbReference>
<reference evidence="7 8" key="1">
    <citation type="submission" date="2019-11" db="EMBL/GenBank/DDBJ databases">
        <title>Draft genome of Amycolatopsis RM579.</title>
        <authorList>
            <person name="Duangmal K."/>
            <person name="Mingma R."/>
        </authorList>
    </citation>
    <scope>NUCLEOTIDE SEQUENCE [LARGE SCALE GENOMIC DNA]</scope>
    <source>
        <strain evidence="7 8">RM579</strain>
    </source>
</reference>
<keyword evidence="8" id="KW-1185">Reference proteome</keyword>
<evidence type="ECO:0000256" key="3">
    <source>
        <dbReference type="ARBA" id="ARBA00023125"/>
    </source>
</evidence>
<evidence type="ECO:0000259" key="6">
    <source>
        <dbReference type="PROSITE" id="PS50977"/>
    </source>
</evidence>
<name>A0A6N7Z812_9PSEU</name>
<dbReference type="SUPFAM" id="SSF46689">
    <property type="entry name" value="Homeodomain-like"/>
    <property type="match status" value="1"/>
</dbReference>
<comment type="caution">
    <text evidence="7">The sequence shown here is derived from an EMBL/GenBank/DDBJ whole genome shotgun (WGS) entry which is preliminary data.</text>
</comment>
<dbReference type="InterPro" id="IPR050109">
    <property type="entry name" value="HTH-type_TetR-like_transc_reg"/>
</dbReference>
<feature type="domain" description="HTH tetR-type" evidence="6">
    <location>
        <begin position="10"/>
        <end position="70"/>
    </location>
</feature>
<dbReference type="PANTHER" id="PTHR30055">
    <property type="entry name" value="HTH-TYPE TRANSCRIPTIONAL REGULATOR RUTR"/>
    <property type="match status" value="1"/>
</dbReference>
<evidence type="ECO:0000313" key="8">
    <source>
        <dbReference type="Proteomes" id="UP000440096"/>
    </source>
</evidence>
<dbReference type="Gene3D" id="1.10.10.60">
    <property type="entry name" value="Homeodomain-like"/>
    <property type="match status" value="1"/>
</dbReference>
<dbReference type="Pfam" id="PF02909">
    <property type="entry name" value="TetR_C_1"/>
    <property type="match status" value="1"/>
</dbReference>
<evidence type="ECO:0000256" key="5">
    <source>
        <dbReference type="PROSITE-ProRule" id="PRU00335"/>
    </source>
</evidence>
<dbReference type="Gene3D" id="1.10.357.10">
    <property type="entry name" value="Tetracycline Repressor, domain 2"/>
    <property type="match status" value="1"/>
</dbReference>
<dbReference type="OrthoDB" id="3214072at2"/>
<dbReference type="GO" id="GO:0046677">
    <property type="term" value="P:response to antibiotic"/>
    <property type="evidence" value="ECO:0007669"/>
    <property type="project" value="InterPro"/>
</dbReference>
<gene>
    <name evidence="7" type="ORF">GKO32_27100</name>
</gene>
<dbReference type="EMBL" id="WMBA01000051">
    <property type="protein sequence ID" value="MTD57614.1"/>
    <property type="molecule type" value="Genomic_DNA"/>
</dbReference>
<keyword evidence="1" id="KW-0678">Repressor</keyword>
<dbReference type="AlphaFoldDB" id="A0A6N7Z812"/>
<evidence type="ECO:0000256" key="4">
    <source>
        <dbReference type="ARBA" id="ARBA00023163"/>
    </source>
</evidence>
<dbReference type="PROSITE" id="PS50977">
    <property type="entry name" value="HTH_TETR_2"/>
    <property type="match status" value="1"/>
</dbReference>
<protein>
    <submittedName>
        <fullName evidence="7">TetR family transcriptional regulator</fullName>
    </submittedName>
</protein>
<dbReference type="InterPro" id="IPR001647">
    <property type="entry name" value="HTH_TetR"/>
</dbReference>
<feature type="DNA-binding region" description="H-T-H motif" evidence="5">
    <location>
        <begin position="33"/>
        <end position="52"/>
    </location>
</feature>
<evidence type="ECO:0000256" key="2">
    <source>
        <dbReference type="ARBA" id="ARBA00023015"/>
    </source>
</evidence>
<dbReference type="Pfam" id="PF00440">
    <property type="entry name" value="TetR_N"/>
    <property type="match status" value="1"/>
</dbReference>
<dbReference type="GO" id="GO:0003700">
    <property type="term" value="F:DNA-binding transcription factor activity"/>
    <property type="evidence" value="ECO:0007669"/>
    <property type="project" value="TreeGrafter"/>
</dbReference>
<dbReference type="InterPro" id="IPR004111">
    <property type="entry name" value="Repressor_TetR_C"/>
</dbReference>
<dbReference type="Proteomes" id="UP000440096">
    <property type="component" value="Unassembled WGS sequence"/>
</dbReference>
<dbReference type="GO" id="GO:0045892">
    <property type="term" value="P:negative regulation of DNA-templated transcription"/>
    <property type="evidence" value="ECO:0007669"/>
    <property type="project" value="InterPro"/>
</dbReference>
<accession>A0A6N7Z812</accession>
<keyword evidence="4" id="KW-0804">Transcription</keyword>
<evidence type="ECO:0000256" key="1">
    <source>
        <dbReference type="ARBA" id="ARBA00022491"/>
    </source>
</evidence>
<dbReference type="InterPro" id="IPR003012">
    <property type="entry name" value="Tet_transcr_reg_TetR"/>
</dbReference>
<keyword evidence="3 5" id="KW-0238">DNA-binding</keyword>
<organism evidence="7 8">
    <name type="scientific">Amycolatopsis pithecellobii</name>
    <dbReference type="NCBI Taxonomy" id="664692"/>
    <lineage>
        <taxon>Bacteria</taxon>
        <taxon>Bacillati</taxon>
        <taxon>Actinomycetota</taxon>
        <taxon>Actinomycetes</taxon>
        <taxon>Pseudonocardiales</taxon>
        <taxon>Pseudonocardiaceae</taxon>
        <taxon>Amycolatopsis</taxon>
    </lineage>
</organism>
<sequence length="199" mass="22039">MRLQYTRSVTKSQADVVRVALEILDEHGADAVSLRAIAQRLGVRMNTVLWHAKSKARLAELMADAIVAGASLDDLPRDWHERAAEIVRRYREALLAHRDGAAVVAGTYAAEPATLDTAEALVQALLDGGLPPREAAWTCWSLIYFTLGLAQEEQSLPERSLSHPSVGERPALRSVFSFLSEESFDERFEFGVTKLLARR</sequence>
<proteinExistence type="predicted"/>
<dbReference type="PANTHER" id="PTHR30055:SF151">
    <property type="entry name" value="TRANSCRIPTIONAL REGULATORY PROTEIN"/>
    <property type="match status" value="1"/>
</dbReference>
<dbReference type="InterPro" id="IPR036271">
    <property type="entry name" value="Tet_transcr_reg_TetR-rel_C_sf"/>
</dbReference>